<dbReference type="GO" id="GO:0035556">
    <property type="term" value="P:intracellular signal transduction"/>
    <property type="evidence" value="ECO:0007669"/>
    <property type="project" value="InterPro"/>
</dbReference>
<reference evidence="6 8" key="2">
    <citation type="journal article" date="2013" name="Nature">
        <title>Insights into bilaterian evolution from three spiralian genomes.</title>
        <authorList>
            <person name="Simakov O."/>
            <person name="Marletaz F."/>
            <person name="Cho S.J."/>
            <person name="Edsinger-Gonzales E."/>
            <person name="Havlak P."/>
            <person name="Hellsten U."/>
            <person name="Kuo D.H."/>
            <person name="Larsson T."/>
            <person name="Lv J."/>
            <person name="Arendt D."/>
            <person name="Savage R."/>
            <person name="Osoegawa K."/>
            <person name="de Jong P."/>
            <person name="Grimwood J."/>
            <person name="Chapman J.A."/>
            <person name="Shapiro H."/>
            <person name="Aerts A."/>
            <person name="Otillar R.P."/>
            <person name="Terry A.Y."/>
            <person name="Boore J.L."/>
            <person name="Grigoriev I.V."/>
            <person name="Lindberg D.R."/>
            <person name="Seaver E.C."/>
            <person name="Weisblat D.A."/>
            <person name="Putnam N.H."/>
            <person name="Rokhsar D.S."/>
        </authorList>
    </citation>
    <scope>NUCLEOTIDE SEQUENCE</scope>
</reference>
<dbReference type="STRING" id="6412.T1FZH0"/>
<sequence length="325" mass="36915">INAGYLVWSIAFGHRSPRMILNSSQCERYRFHVIDDVLVTGLSNGRIRTWDVKTGIIRGLKHELLDHIDVIRDLHFAPELFFKMVSASHDGTLKIWDFDDDGNMCRTIKSPFGQVYSCRWSPDVSLIAATGNNKNVCLWSTSNFEIFHKLVGHKNVVMKCEFSSDGSMLATASRDTVVIVWEVATQTPIASFFHLLPKPEFIFAGGSNDFYVHDVSFCKYNNQLVTVCETGVVQLWSLDSSQPTEKLYVKDVYTCCYSTDGLLIAIGTKTGHCLILRPFSHLPSIQQLCRNIIRKCFTTDQIQEFSFLPKSLKNYLLYINDDKTA</sequence>
<evidence type="ECO:0000256" key="2">
    <source>
        <dbReference type="ARBA" id="ARBA00022737"/>
    </source>
</evidence>
<dbReference type="SUPFAM" id="SSF50978">
    <property type="entry name" value="WD40 repeat-like"/>
    <property type="match status" value="1"/>
</dbReference>
<dbReference type="RefSeq" id="XP_009027179.1">
    <property type="nucleotide sequence ID" value="XM_009028931.1"/>
</dbReference>
<dbReference type="CDD" id="cd03717">
    <property type="entry name" value="SOCS_SOCS_like"/>
    <property type="match status" value="1"/>
</dbReference>
<dbReference type="PROSITE" id="PS00678">
    <property type="entry name" value="WD_REPEATS_1"/>
    <property type="match status" value="2"/>
</dbReference>
<feature type="repeat" description="WD" evidence="4">
    <location>
        <begin position="64"/>
        <end position="99"/>
    </location>
</feature>
<dbReference type="EMBL" id="AMQM01001553">
    <property type="status" value="NOT_ANNOTATED_CDS"/>
    <property type="molecule type" value="Genomic_DNA"/>
</dbReference>
<dbReference type="InParanoid" id="T1FZH0"/>
<dbReference type="SMART" id="SM00320">
    <property type="entry name" value="WD40"/>
    <property type="match status" value="6"/>
</dbReference>
<dbReference type="Pfam" id="PF07525">
    <property type="entry name" value="SOCS_box"/>
    <property type="match status" value="1"/>
</dbReference>
<dbReference type="EMBL" id="KB097571">
    <property type="protein sequence ID" value="ESN94314.1"/>
    <property type="molecule type" value="Genomic_DNA"/>
</dbReference>
<dbReference type="InterPro" id="IPR051983">
    <property type="entry name" value="WSB_SOCS-box_domain"/>
</dbReference>
<organism evidence="7 8">
    <name type="scientific">Helobdella robusta</name>
    <name type="common">Californian leech</name>
    <dbReference type="NCBI Taxonomy" id="6412"/>
    <lineage>
        <taxon>Eukaryota</taxon>
        <taxon>Metazoa</taxon>
        <taxon>Spiralia</taxon>
        <taxon>Lophotrochozoa</taxon>
        <taxon>Annelida</taxon>
        <taxon>Clitellata</taxon>
        <taxon>Hirudinea</taxon>
        <taxon>Rhynchobdellida</taxon>
        <taxon>Glossiphoniidae</taxon>
        <taxon>Helobdella</taxon>
    </lineage>
</organism>
<dbReference type="InterPro" id="IPR019775">
    <property type="entry name" value="WD40_repeat_CS"/>
</dbReference>
<accession>T1FZH0</accession>
<dbReference type="GeneID" id="20214218"/>
<evidence type="ECO:0000256" key="4">
    <source>
        <dbReference type="PROSITE-ProRule" id="PRU00221"/>
    </source>
</evidence>
<evidence type="ECO:0000313" key="6">
    <source>
        <dbReference type="EMBL" id="ESN94314.1"/>
    </source>
</evidence>
<reference evidence="8" key="1">
    <citation type="submission" date="2012-12" db="EMBL/GenBank/DDBJ databases">
        <authorList>
            <person name="Hellsten U."/>
            <person name="Grimwood J."/>
            <person name="Chapman J.A."/>
            <person name="Shapiro H."/>
            <person name="Aerts A."/>
            <person name="Otillar R.P."/>
            <person name="Terry A.Y."/>
            <person name="Boore J.L."/>
            <person name="Simakov O."/>
            <person name="Marletaz F."/>
            <person name="Cho S.-J."/>
            <person name="Edsinger-Gonzales E."/>
            <person name="Havlak P."/>
            <person name="Kuo D.-H."/>
            <person name="Larsson T."/>
            <person name="Lv J."/>
            <person name="Arendt D."/>
            <person name="Savage R."/>
            <person name="Osoegawa K."/>
            <person name="de Jong P."/>
            <person name="Lindberg D.R."/>
            <person name="Seaver E.C."/>
            <person name="Weisblat D.A."/>
            <person name="Putnam N.H."/>
            <person name="Grigoriev I.V."/>
            <person name="Rokhsar D.S."/>
        </authorList>
    </citation>
    <scope>NUCLEOTIDE SEQUENCE</scope>
</reference>
<dbReference type="InterPro" id="IPR036036">
    <property type="entry name" value="SOCS_box-like_dom_sf"/>
</dbReference>
<dbReference type="PROSITE" id="PS50225">
    <property type="entry name" value="SOCS"/>
    <property type="match status" value="1"/>
</dbReference>
<dbReference type="EnsemblMetazoa" id="HelroT68581">
    <property type="protein sequence ID" value="HelroP68581"/>
    <property type="gene ID" value="HelroG68581"/>
</dbReference>
<dbReference type="InterPro" id="IPR001680">
    <property type="entry name" value="WD40_rpt"/>
</dbReference>
<dbReference type="Proteomes" id="UP000015101">
    <property type="component" value="Unassembled WGS sequence"/>
</dbReference>
<dbReference type="PROSITE" id="PS50082">
    <property type="entry name" value="WD_REPEATS_2"/>
    <property type="match status" value="2"/>
</dbReference>
<reference evidence="7" key="3">
    <citation type="submission" date="2015-06" db="UniProtKB">
        <authorList>
            <consortium name="EnsemblMetazoa"/>
        </authorList>
    </citation>
    <scope>IDENTIFICATION</scope>
</reference>
<evidence type="ECO:0000259" key="5">
    <source>
        <dbReference type="PROSITE" id="PS50225"/>
    </source>
</evidence>
<dbReference type="InterPro" id="IPR001496">
    <property type="entry name" value="SOCS_box"/>
</dbReference>
<dbReference type="PANTHER" id="PTHR15622:SF2">
    <property type="entry name" value="U4_U6 SMALL NUCLEAR RIBONUCLEOPROTEIN PRP4"/>
    <property type="match status" value="1"/>
</dbReference>
<dbReference type="InterPro" id="IPR015943">
    <property type="entry name" value="WD40/YVTN_repeat-like_dom_sf"/>
</dbReference>
<evidence type="ECO:0000313" key="8">
    <source>
        <dbReference type="Proteomes" id="UP000015101"/>
    </source>
</evidence>
<protein>
    <recommendedName>
        <fullName evidence="5">SOCS box domain-containing protein</fullName>
    </recommendedName>
</protein>
<dbReference type="PROSITE" id="PS50294">
    <property type="entry name" value="WD_REPEATS_REGION"/>
    <property type="match status" value="2"/>
</dbReference>
<dbReference type="PRINTS" id="PR00320">
    <property type="entry name" value="GPROTEINBRPT"/>
</dbReference>
<dbReference type="CTD" id="20214218"/>
<proteinExistence type="predicted"/>
<gene>
    <name evidence="7" type="primary">20214218</name>
    <name evidence="6" type="ORF">HELRODRAFT_68581</name>
</gene>
<dbReference type="InterPro" id="IPR020472">
    <property type="entry name" value="WD40_PAC1"/>
</dbReference>
<dbReference type="SMART" id="SM00969">
    <property type="entry name" value="SOCS_box"/>
    <property type="match status" value="1"/>
</dbReference>
<dbReference type="KEGG" id="hro:HELRODRAFT_68581"/>
<dbReference type="OrthoDB" id="538223at2759"/>
<evidence type="ECO:0000313" key="7">
    <source>
        <dbReference type="EnsemblMetazoa" id="HelroP68581"/>
    </source>
</evidence>
<dbReference type="Pfam" id="PF00400">
    <property type="entry name" value="WD40"/>
    <property type="match status" value="3"/>
</dbReference>
<keyword evidence="3" id="KW-0833">Ubl conjugation pathway</keyword>
<dbReference type="PANTHER" id="PTHR15622">
    <property type="entry name" value="WD40 REPEAT PROTEIN"/>
    <property type="match status" value="1"/>
</dbReference>
<name>T1FZH0_HELRO</name>
<dbReference type="AlphaFoldDB" id="T1FZH0"/>
<dbReference type="Gene3D" id="2.130.10.10">
    <property type="entry name" value="YVTN repeat-like/Quinoprotein amine dehydrogenase"/>
    <property type="match status" value="2"/>
</dbReference>
<dbReference type="InterPro" id="IPR036322">
    <property type="entry name" value="WD40_repeat_dom_sf"/>
</dbReference>
<evidence type="ECO:0000256" key="3">
    <source>
        <dbReference type="ARBA" id="ARBA00022786"/>
    </source>
</evidence>
<dbReference type="GO" id="GO:0000209">
    <property type="term" value="P:protein polyubiquitination"/>
    <property type="evidence" value="ECO:0000318"/>
    <property type="project" value="GO_Central"/>
</dbReference>
<keyword evidence="2" id="KW-0677">Repeat</keyword>
<evidence type="ECO:0000256" key="1">
    <source>
        <dbReference type="ARBA" id="ARBA00022574"/>
    </source>
</evidence>
<dbReference type="HOGENOM" id="CLU_056876_0_0_1"/>
<keyword evidence="8" id="KW-1185">Reference proteome</keyword>
<keyword evidence="1 4" id="KW-0853">WD repeat</keyword>
<dbReference type="OMA" id="TITAWHP"/>
<feature type="domain" description="SOCS box" evidence="5">
    <location>
        <begin position="280"/>
        <end position="322"/>
    </location>
</feature>
<dbReference type="SUPFAM" id="SSF158235">
    <property type="entry name" value="SOCS box-like"/>
    <property type="match status" value="1"/>
</dbReference>
<dbReference type="Gene3D" id="1.10.750.20">
    <property type="entry name" value="SOCS box"/>
    <property type="match status" value="1"/>
</dbReference>
<feature type="repeat" description="WD" evidence="4">
    <location>
        <begin position="150"/>
        <end position="191"/>
    </location>
</feature>
<dbReference type="eggNOG" id="KOG0266">
    <property type="taxonomic scope" value="Eukaryota"/>
</dbReference>